<dbReference type="InterPro" id="IPR001387">
    <property type="entry name" value="Cro/C1-type_HTH"/>
</dbReference>
<sequence length="442" mass="47707">MSSAERVSTERELAATFGERLRALRMSRGLTQRDLAGEGLSSSYLSRLESGQRTPTPKVVEQLAARLGVSAESFAGLGNGSRVSGGAFLAGAARVMDHLLAGRVVEALEVLDALRVDVREPQARWLCEYVAASCESRLGRTQDVWQRLAALEPMYRGLPTAARALSSTLQTVTARELGRNRDAMDLGQRAVAEADSLIAGDDFPIDQATLLRVKARTTLAAVYGVSHRAADAVEVAEQAVHLTAAFTDGSQPGDKRLADELHVISHWMHAVALARAGDLTESAKFFESALQPDAESIGAELWCRVRVGYVGIFLEYDLVADRAESLLDQVTDTRRNGGGQLDAQVLILRAELALRSNDLQAALDSAQTALDSGVVGTTDRIRTLMTVVKVSTDLGLEERRLSALDELLAHLDTADPEEVRPALLKEVAALSVRTLRNHHGRS</sequence>
<keyword evidence="4" id="KW-1185">Reference proteome</keyword>
<comment type="caution">
    <text evidence="3">The sequence shown here is derived from an EMBL/GenBank/DDBJ whole genome shotgun (WGS) entry which is preliminary data.</text>
</comment>
<organism evidence="3 4">
    <name type="scientific">Crossiella cryophila</name>
    <dbReference type="NCBI Taxonomy" id="43355"/>
    <lineage>
        <taxon>Bacteria</taxon>
        <taxon>Bacillati</taxon>
        <taxon>Actinomycetota</taxon>
        <taxon>Actinomycetes</taxon>
        <taxon>Pseudonocardiales</taxon>
        <taxon>Pseudonocardiaceae</taxon>
        <taxon>Crossiella</taxon>
    </lineage>
</organism>
<dbReference type="SMART" id="SM00530">
    <property type="entry name" value="HTH_XRE"/>
    <property type="match status" value="1"/>
</dbReference>
<dbReference type="CDD" id="cd00093">
    <property type="entry name" value="HTH_XRE"/>
    <property type="match status" value="1"/>
</dbReference>
<evidence type="ECO:0000259" key="2">
    <source>
        <dbReference type="PROSITE" id="PS50943"/>
    </source>
</evidence>
<dbReference type="InterPro" id="IPR011990">
    <property type="entry name" value="TPR-like_helical_dom_sf"/>
</dbReference>
<dbReference type="SUPFAM" id="SSF47413">
    <property type="entry name" value="lambda repressor-like DNA-binding domains"/>
    <property type="match status" value="1"/>
</dbReference>
<dbReference type="InterPro" id="IPR050807">
    <property type="entry name" value="TransReg_Diox_bact_type"/>
</dbReference>
<keyword evidence="1" id="KW-0238">DNA-binding</keyword>
<dbReference type="RefSeq" id="WP_185008365.1">
    <property type="nucleotide sequence ID" value="NZ_BAAAUI010000014.1"/>
</dbReference>
<evidence type="ECO:0000313" key="3">
    <source>
        <dbReference type="EMBL" id="MBB4681642.1"/>
    </source>
</evidence>
<name>A0A7W7CI22_9PSEU</name>
<dbReference type="PANTHER" id="PTHR46797">
    <property type="entry name" value="HTH-TYPE TRANSCRIPTIONAL REGULATOR"/>
    <property type="match status" value="1"/>
</dbReference>
<evidence type="ECO:0000256" key="1">
    <source>
        <dbReference type="ARBA" id="ARBA00023125"/>
    </source>
</evidence>
<dbReference type="GO" id="GO:0003677">
    <property type="term" value="F:DNA binding"/>
    <property type="evidence" value="ECO:0007669"/>
    <property type="project" value="UniProtKB-KW"/>
</dbReference>
<reference evidence="3 4" key="1">
    <citation type="submission" date="2020-08" db="EMBL/GenBank/DDBJ databases">
        <title>Sequencing the genomes of 1000 actinobacteria strains.</title>
        <authorList>
            <person name="Klenk H.-P."/>
        </authorList>
    </citation>
    <scope>NUCLEOTIDE SEQUENCE [LARGE SCALE GENOMIC DNA]</scope>
    <source>
        <strain evidence="3 4">DSM 44230</strain>
    </source>
</reference>
<dbReference type="AlphaFoldDB" id="A0A7W7CI22"/>
<dbReference type="InterPro" id="IPR010982">
    <property type="entry name" value="Lambda_DNA-bd_dom_sf"/>
</dbReference>
<dbReference type="Gene3D" id="1.25.40.10">
    <property type="entry name" value="Tetratricopeptide repeat domain"/>
    <property type="match status" value="1"/>
</dbReference>
<dbReference type="Pfam" id="PF13560">
    <property type="entry name" value="HTH_31"/>
    <property type="match status" value="1"/>
</dbReference>
<dbReference type="EMBL" id="JACHMH010000001">
    <property type="protein sequence ID" value="MBB4681642.1"/>
    <property type="molecule type" value="Genomic_DNA"/>
</dbReference>
<dbReference type="GO" id="GO:0003700">
    <property type="term" value="F:DNA-binding transcription factor activity"/>
    <property type="evidence" value="ECO:0007669"/>
    <property type="project" value="TreeGrafter"/>
</dbReference>
<protein>
    <submittedName>
        <fullName evidence="3">Transcriptional regulator with XRE-family HTH domain</fullName>
    </submittedName>
</protein>
<dbReference type="SUPFAM" id="SSF48452">
    <property type="entry name" value="TPR-like"/>
    <property type="match status" value="1"/>
</dbReference>
<dbReference type="Gene3D" id="1.10.260.40">
    <property type="entry name" value="lambda repressor-like DNA-binding domains"/>
    <property type="match status" value="1"/>
</dbReference>
<evidence type="ECO:0000313" key="4">
    <source>
        <dbReference type="Proteomes" id="UP000533598"/>
    </source>
</evidence>
<dbReference type="GO" id="GO:0005829">
    <property type="term" value="C:cytosol"/>
    <property type="evidence" value="ECO:0007669"/>
    <property type="project" value="TreeGrafter"/>
</dbReference>
<accession>A0A7W7CI22</accession>
<feature type="domain" description="HTH cro/C1-type" evidence="2">
    <location>
        <begin position="21"/>
        <end position="74"/>
    </location>
</feature>
<dbReference type="PROSITE" id="PS50943">
    <property type="entry name" value="HTH_CROC1"/>
    <property type="match status" value="1"/>
</dbReference>
<gene>
    <name evidence="3" type="ORF">HNR67_007760</name>
</gene>
<dbReference type="PANTHER" id="PTHR46797:SF1">
    <property type="entry name" value="METHYLPHOSPHONATE SYNTHASE"/>
    <property type="match status" value="1"/>
</dbReference>
<dbReference type="Proteomes" id="UP000533598">
    <property type="component" value="Unassembled WGS sequence"/>
</dbReference>
<proteinExistence type="predicted"/>